<evidence type="ECO:0000313" key="2">
    <source>
        <dbReference type="EMBL" id="ABE64768.1"/>
    </source>
</evidence>
<evidence type="ECO:0000256" key="1">
    <source>
        <dbReference type="SAM" id="MobiDB-lite"/>
    </source>
</evidence>
<keyword evidence="3" id="KW-1185">Reference proteome</keyword>
<evidence type="ECO:0000313" key="3">
    <source>
        <dbReference type="Proteomes" id="UP000001953"/>
    </source>
</evidence>
<organism evidence="2 3">
    <name type="scientific">Nitrobacter hamburgensis (strain DSM 10229 / NCIMB 13809 / X14)</name>
    <dbReference type="NCBI Taxonomy" id="323097"/>
    <lineage>
        <taxon>Bacteria</taxon>
        <taxon>Pseudomonadati</taxon>
        <taxon>Pseudomonadota</taxon>
        <taxon>Alphaproteobacteria</taxon>
        <taxon>Hyphomicrobiales</taxon>
        <taxon>Nitrobacteraceae</taxon>
        <taxon>Nitrobacter</taxon>
    </lineage>
</organism>
<name>Q1QG79_NITHX</name>
<geneLocation type="plasmid" evidence="3">
    <name>pNITHX1</name>
</geneLocation>
<dbReference type="AlphaFoldDB" id="Q1QG79"/>
<reference evidence="3" key="1">
    <citation type="submission" date="2006-03" db="EMBL/GenBank/DDBJ databases">
        <title>Complete sequence of plasmid 1 of Nitrobacter hamburgensis X14.</title>
        <authorList>
            <consortium name="US DOE Joint Genome Institute"/>
            <person name="Copeland A."/>
            <person name="Lucas S."/>
            <person name="Lapidus A."/>
            <person name="Barry K."/>
            <person name="Detter J.C."/>
            <person name="Glavina del Rio T."/>
            <person name="Hammon N."/>
            <person name="Israni S."/>
            <person name="Dalin E."/>
            <person name="Tice H."/>
            <person name="Pitluck S."/>
            <person name="Chain P."/>
            <person name="Malfatti S."/>
            <person name="Shin M."/>
            <person name="Vergez L."/>
            <person name="Schmutz J."/>
            <person name="Larimer F."/>
            <person name="Land M."/>
            <person name="Hauser L."/>
            <person name="Kyrpides N."/>
            <person name="Ivanova N."/>
            <person name="Ward B."/>
            <person name="Arp D."/>
            <person name="Klotz M."/>
            <person name="Stein L."/>
            <person name="O'Mullan G."/>
            <person name="Starkenburg S."/>
            <person name="Sayavedra L."/>
            <person name="Poret-Peterson A.T."/>
            <person name="Gentry M.E."/>
            <person name="Bruce D."/>
            <person name="Richardson P."/>
        </authorList>
    </citation>
    <scope>NUCLEOTIDE SEQUENCE [LARGE SCALE GENOMIC DNA]</scope>
    <source>
        <strain evidence="3">DSM 10229 / NCIMB 13809 / X14</strain>
        <plasmid evidence="3">Plasmid pNITHX1</plasmid>
    </source>
</reference>
<feature type="region of interest" description="Disordered" evidence="1">
    <location>
        <begin position="65"/>
        <end position="102"/>
    </location>
</feature>
<feature type="region of interest" description="Disordered" evidence="1">
    <location>
        <begin position="122"/>
        <end position="178"/>
    </location>
</feature>
<gene>
    <name evidence="2" type="ordered locus">Nham_4124</name>
</gene>
<keyword evidence="2" id="KW-0614">Plasmid</keyword>
<dbReference type="EMBL" id="CP000320">
    <property type="protein sequence ID" value="ABE64768.1"/>
    <property type="molecule type" value="Genomic_DNA"/>
</dbReference>
<protein>
    <submittedName>
        <fullName evidence="2">Uncharacterized protein</fullName>
    </submittedName>
</protein>
<dbReference type="HOGENOM" id="CLU_1509079_0_0_5"/>
<dbReference type="KEGG" id="nha:Nham_4124"/>
<accession>Q1QG79</accession>
<proteinExistence type="predicted"/>
<dbReference type="Proteomes" id="UP000001953">
    <property type="component" value="Plasmid 1"/>
</dbReference>
<sequence length="178" mass="18151">MGPDPSTLGDATIIASASEDDGEAHWVNHKGKPAVHGFKARVGANADTALVEQIAVTPANINDSKAGPAALPDNPGEVLPTAPIGETISAMPSAPGAAHRALSPPACGGDMKPERWHTLLPGTSPFIGYEVGSRRSSARSASRDPDRSRTCRNLSRQGARSGRGGGGGENSIFLGDPA</sequence>